<dbReference type="EMBL" id="CYXT01000016">
    <property type="protein sequence ID" value="CUN02008.1"/>
    <property type="molecule type" value="Genomic_DNA"/>
</dbReference>
<keyword evidence="7 11" id="KW-0784">Thiamine biosynthesis</keyword>
<comment type="subunit">
    <text evidence="3 11">Homodimer.</text>
</comment>
<accession>A0A173TLA9</accession>
<dbReference type="RefSeq" id="WP_009203797.1">
    <property type="nucleotide sequence ID" value="NZ_BAABYN010000001.1"/>
</dbReference>
<dbReference type="InterPro" id="IPR033248">
    <property type="entry name" value="Transketolase_C"/>
</dbReference>
<proteinExistence type="inferred from homology"/>
<evidence type="ECO:0000256" key="10">
    <source>
        <dbReference type="ARBA" id="ARBA00055605"/>
    </source>
</evidence>
<dbReference type="HAMAP" id="MF_00315">
    <property type="entry name" value="DXP_synth"/>
    <property type="match status" value="1"/>
</dbReference>
<keyword evidence="5 11" id="KW-0479">Metal-binding</keyword>
<evidence type="ECO:0000313" key="14">
    <source>
        <dbReference type="EMBL" id="NSJ79354.1"/>
    </source>
</evidence>
<dbReference type="Proteomes" id="UP000095598">
    <property type="component" value="Unassembled WGS sequence"/>
</dbReference>
<dbReference type="EMBL" id="JAAITB010000013">
    <property type="protein sequence ID" value="NSJ79354.1"/>
    <property type="molecule type" value="Genomic_DNA"/>
</dbReference>
<keyword evidence="8 11" id="KW-0786">Thiamine pyrophosphate</keyword>
<sequence length="623" mass="69424">MLEYINDPNDIKQIQPEDYKLLAKDIRRFLLRNVSRTGGHLASNLGIVELTMALHLVLDFPKDQLIFDVGHQSYVHKILTGRKNGFENLRQFHGMSGFPKRKESDCDAFHSGHSSMSLSAALGMVTARDINHTDETIVAVIGDGALSGGMAYEALNNMARLRKEKKNLIIILNDNKMSIAENVGGMSAYLNKVRTRKEYVEFKGNVEQSLLRIPGIGKELTTILKKSKDSIKQLFVPGMYFEDMGITYIGPIDGHNVPLMVDTLNRAKQLDEPIIIHVVTKKGKGYRPAEQNPAKFHGISPFSLKTGEVLKKSDNPSNTAVFSDTLIKEAKKDKKIVAVTAAMPDGTGLGKFKNHFPDRFFDVGIAEQHAVTFCAGMASRGLKPVFAVYSTFLQRGFDQILHDVAIGNYPVIFGLDRSGLVGADGETHQGIFDIPYLSIIPNVTVMAPINGRELSEMLKHTLHHAKGPTAIKYSRGEASSLYEDQFEELHYGKGQILKEGKEAVIIAVGNIFEEADKAEKILKEEGYEIGLVNPRYIKPFDQELIMKLSQTYDKIMIAEEGVLNGGFGMMVNEFLSEHDYKGEVRCLGIDDQFVEHGSVSELRRMLKIDGESIADSIRQWMKE</sequence>
<evidence type="ECO:0000313" key="15">
    <source>
        <dbReference type="EMBL" id="WMD17749.1"/>
    </source>
</evidence>
<reference evidence="14" key="3">
    <citation type="submission" date="2020-02" db="EMBL/GenBank/DDBJ databases">
        <authorList>
            <person name="Littmann E."/>
            <person name="Sorbara M."/>
        </authorList>
    </citation>
    <scope>NUCLEOTIDE SEQUENCE</scope>
    <source>
        <strain evidence="14">MSK.14.57</strain>
    </source>
</reference>
<keyword evidence="9 11" id="KW-0414">Isoprene biosynthesis</keyword>
<feature type="binding site" evidence="11">
    <location>
        <position position="71"/>
    </location>
    <ligand>
        <name>thiamine diphosphate</name>
        <dbReference type="ChEBI" id="CHEBI:58937"/>
    </ligand>
</feature>
<feature type="binding site" evidence="11">
    <location>
        <position position="367"/>
    </location>
    <ligand>
        <name>thiamine diphosphate</name>
        <dbReference type="ChEBI" id="CHEBI:58937"/>
    </ligand>
</feature>
<dbReference type="SUPFAM" id="SSF52518">
    <property type="entry name" value="Thiamin diphosphate-binding fold (THDP-binding)"/>
    <property type="match status" value="2"/>
</dbReference>
<feature type="domain" description="Transketolase-like pyrimidine-binding" evidence="12">
    <location>
        <begin position="316"/>
        <end position="480"/>
    </location>
</feature>
<dbReference type="Gene3D" id="3.40.50.920">
    <property type="match status" value="1"/>
</dbReference>
<dbReference type="FunFam" id="3.40.50.970:FF:000005">
    <property type="entry name" value="1-deoxy-D-xylulose-5-phosphate synthase"/>
    <property type="match status" value="1"/>
</dbReference>
<dbReference type="Pfam" id="PF13292">
    <property type="entry name" value="DXP_synthase_N"/>
    <property type="match status" value="1"/>
</dbReference>
<dbReference type="EC" id="2.2.1.7" evidence="11"/>
<dbReference type="GO" id="GO:0000287">
    <property type="term" value="F:magnesium ion binding"/>
    <property type="evidence" value="ECO:0007669"/>
    <property type="project" value="UniProtKB-UniRule"/>
</dbReference>
<evidence type="ECO:0000256" key="2">
    <source>
        <dbReference type="ARBA" id="ARBA00011081"/>
    </source>
</evidence>
<evidence type="ECO:0000259" key="12">
    <source>
        <dbReference type="SMART" id="SM00861"/>
    </source>
</evidence>
<evidence type="ECO:0000256" key="5">
    <source>
        <dbReference type="ARBA" id="ARBA00022723"/>
    </source>
</evidence>
<dbReference type="GO" id="GO:0019288">
    <property type="term" value="P:isopentenyl diphosphate biosynthetic process, methylerythritol 4-phosphate pathway"/>
    <property type="evidence" value="ECO:0007669"/>
    <property type="project" value="TreeGrafter"/>
</dbReference>
<keyword evidence="17" id="KW-1185">Reference proteome</keyword>
<dbReference type="GO" id="GO:0008661">
    <property type="term" value="F:1-deoxy-D-xylulose-5-phosphate synthase activity"/>
    <property type="evidence" value="ECO:0007669"/>
    <property type="project" value="UniProtKB-UniRule"/>
</dbReference>
<dbReference type="InterPro" id="IPR005477">
    <property type="entry name" value="Dxylulose-5-P_synthase"/>
</dbReference>
<dbReference type="FunFam" id="3.40.50.920:FF:000002">
    <property type="entry name" value="1-deoxy-D-xylulose-5-phosphate synthase"/>
    <property type="match status" value="1"/>
</dbReference>
<comment type="function">
    <text evidence="10 11">Catalyzes the acyloin condensation reaction between C atoms 2 and 3 of pyruvate and glyceraldehyde 3-phosphate to yield 1-deoxy-D-xylulose-5-phosphate (DXP).</text>
</comment>
<dbReference type="InterPro" id="IPR009014">
    <property type="entry name" value="Transketo_C/PFOR_II"/>
</dbReference>
<name>A0A173TLA9_ANAHA</name>
<dbReference type="GO" id="GO:0009228">
    <property type="term" value="P:thiamine biosynthetic process"/>
    <property type="evidence" value="ECO:0007669"/>
    <property type="project" value="UniProtKB-UniRule"/>
</dbReference>
<evidence type="ECO:0000256" key="6">
    <source>
        <dbReference type="ARBA" id="ARBA00022842"/>
    </source>
</evidence>
<evidence type="ECO:0000256" key="11">
    <source>
        <dbReference type="HAMAP-Rule" id="MF_00315"/>
    </source>
</evidence>
<dbReference type="Pfam" id="PF02779">
    <property type="entry name" value="Transket_pyr"/>
    <property type="match status" value="1"/>
</dbReference>
<reference evidence="14 17" key="2">
    <citation type="journal article" date="2020" name="Cell Host Microbe">
        <title>Functional and Genomic Variation between Human-Derived Isolates of Lachnospiraceae Reveals Inter- and Intra-Species Diversity.</title>
        <authorList>
            <person name="Sorbara M.T."/>
            <person name="Littmann E.R."/>
            <person name="Fontana E."/>
            <person name="Moody T.U."/>
            <person name="Kohout C.E."/>
            <person name="Gjonbalaj M."/>
            <person name="Eaton V."/>
            <person name="Seok R."/>
            <person name="Leiner I.M."/>
            <person name="Pamer E.G."/>
        </authorList>
    </citation>
    <scope>NUCLEOTIDE SEQUENCE [LARGE SCALE GENOMIC DNA]</scope>
    <source>
        <strain evidence="14 17">MSK.14.57</strain>
    </source>
</reference>
<feature type="binding site" evidence="11">
    <location>
        <begin position="112"/>
        <end position="114"/>
    </location>
    <ligand>
        <name>thiamine diphosphate</name>
        <dbReference type="ChEBI" id="CHEBI:58937"/>
    </ligand>
</feature>
<dbReference type="EMBL" id="CP132968">
    <property type="protein sequence ID" value="WMD17749.1"/>
    <property type="molecule type" value="Genomic_DNA"/>
</dbReference>
<dbReference type="Proteomes" id="UP001644750">
    <property type="component" value="Unassembled WGS sequence"/>
</dbReference>
<evidence type="ECO:0000256" key="9">
    <source>
        <dbReference type="ARBA" id="ARBA00023229"/>
    </source>
</evidence>
<dbReference type="CDD" id="cd07033">
    <property type="entry name" value="TPP_PYR_DXS_TK_like"/>
    <property type="match status" value="1"/>
</dbReference>
<dbReference type="Gene3D" id="3.40.50.970">
    <property type="match status" value="2"/>
</dbReference>
<dbReference type="Pfam" id="PF02780">
    <property type="entry name" value="Transketolase_C"/>
    <property type="match status" value="1"/>
</dbReference>
<comment type="pathway">
    <text evidence="1 11">Metabolic intermediate biosynthesis; 1-deoxy-D-xylulose 5-phosphate biosynthesis; 1-deoxy-D-xylulose 5-phosphate from D-glyceraldehyde 3-phosphate and pyruvate: step 1/1.</text>
</comment>
<dbReference type="NCBIfam" id="NF003933">
    <property type="entry name" value="PRK05444.2-2"/>
    <property type="match status" value="1"/>
</dbReference>
<evidence type="ECO:0000313" key="17">
    <source>
        <dbReference type="Proteomes" id="UP001644750"/>
    </source>
</evidence>
<dbReference type="GO" id="GO:0016114">
    <property type="term" value="P:terpenoid biosynthetic process"/>
    <property type="evidence" value="ECO:0007669"/>
    <property type="project" value="UniProtKB-UniRule"/>
</dbReference>
<feature type="binding site" evidence="11">
    <location>
        <position position="143"/>
    </location>
    <ligand>
        <name>Mg(2+)</name>
        <dbReference type="ChEBI" id="CHEBI:18420"/>
    </ligand>
</feature>
<comment type="cofactor">
    <cofactor evidence="11">
        <name>Mg(2+)</name>
        <dbReference type="ChEBI" id="CHEBI:18420"/>
    </cofactor>
    <text evidence="11">Binds 1 Mg(2+) ion per subunit.</text>
</comment>
<protein>
    <recommendedName>
        <fullName evidence="11">1-deoxy-D-xylulose-5-phosphate synthase</fullName>
        <ecNumber evidence="11">2.2.1.7</ecNumber>
    </recommendedName>
    <alternativeName>
        <fullName evidence="11">1-deoxyxylulose-5-phosphate synthase</fullName>
        <shortName evidence="11">DXP synthase</shortName>
        <shortName evidence="11">DXPS</shortName>
    </alternativeName>
</protein>
<dbReference type="CDD" id="cd02007">
    <property type="entry name" value="TPP_DXS"/>
    <property type="match status" value="1"/>
</dbReference>
<feature type="binding site" evidence="11">
    <location>
        <position position="175"/>
    </location>
    <ligand>
        <name>Mg(2+)</name>
        <dbReference type="ChEBI" id="CHEBI:18420"/>
    </ligand>
</feature>
<dbReference type="GeneID" id="92741059"/>
<evidence type="ECO:0000256" key="1">
    <source>
        <dbReference type="ARBA" id="ARBA00004980"/>
    </source>
</evidence>
<organism evidence="13 16">
    <name type="scientific">Anaerostipes hadrus</name>
    <dbReference type="NCBI Taxonomy" id="649756"/>
    <lineage>
        <taxon>Bacteria</taxon>
        <taxon>Bacillati</taxon>
        <taxon>Bacillota</taxon>
        <taxon>Clostridia</taxon>
        <taxon>Lachnospirales</taxon>
        <taxon>Lachnospiraceae</taxon>
        <taxon>Anaerostipes</taxon>
    </lineage>
</organism>
<evidence type="ECO:0000256" key="8">
    <source>
        <dbReference type="ARBA" id="ARBA00023052"/>
    </source>
</evidence>
<dbReference type="GO" id="GO:0030976">
    <property type="term" value="F:thiamine pyrophosphate binding"/>
    <property type="evidence" value="ECO:0007669"/>
    <property type="project" value="UniProtKB-UniRule"/>
</dbReference>
<dbReference type="UniPathway" id="UPA00064">
    <property type="reaction ID" value="UER00091"/>
</dbReference>
<dbReference type="PROSITE" id="PS00802">
    <property type="entry name" value="TRANSKETOLASE_2"/>
    <property type="match status" value="1"/>
</dbReference>
<evidence type="ECO:0000256" key="7">
    <source>
        <dbReference type="ARBA" id="ARBA00022977"/>
    </source>
</evidence>
<reference evidence="15" key="4">
    <citation type="submission" date="2023-08" db="EMBL/GenBank/DDBJ databases">
        <title>Complete Genome Sequences of butyrate producing Anaerostipes hadrus strains BA1 and GIF7 isolated from the terminal ileum of a healthy lean male.</title>
        <authorList>
            <person name="Low A."/>
            <person name="Sheludchenko M."/>
            <person name="Cheng H.E."/>
            <person name="Koh X.Q."/>
            <person name="Lee J."/>
        </authorList>
    </citation>
    <scope>NUCLEOTIDE SEQUENCE</scope>
    <source>
        <strain evidence="15">BA1</strain>
    </source>
</reference>
<keyword evidence="4 11" id="KW-0808">Transferase</keyword>
<keyword evidence="6 11" id="KW-0460">Magnesium</keyword>
<dbReference type="AlphaFoldDB" id="A0A173TLA9"/>
<feature type="binding site" evidence="11">
    <location>
        <position position="175"/>
    </location>
    <ligand>
        <name>thiamine diphosphate</name>
        <dbReference type="ChEBI" id="CHEBI:58937"/>
    </ligand>
</feature>
<dbReference type="PANTHER" id="PTHR43322:SF5">
    <property type="entry name" value="1-DEOXY-D-XYLULOSE-5-PHOSPHATE SYNTHASE, CHLOROPLASTIC"/>
    <property type="match status" value="1"/>
</dbReference>
<dbReference type="Proteomes" id="UP001243496">
    <property type="component" value="Chromosome"/>
</dbReference>
<dbReference type="InterPro" id="IPR020826">
    <property type="entry name" value="Transketolase_BS"/>
</dbReference>
<feature type="binding site" evidence="11">
    <location>
        <begin position="144"/>
        <end position="145"/>
    </location>
    <ligand>
        <name>thiamine diphosphate</name>
        <dbReference type="ChEBI" id="CHEBI:58937"/>
    </ligand>
</feature>
<dbReference type="SMART" id="SM00861">
    <property type="entry name" value="Transket_pyr"/>
    <property type="match status" value="1"/>
</dbReference>
<dbReference type="InterPro" id="IPR005475">
    <property type="entry name" value="Transketolase-like_Pyr-bd"/>
</dbReference>
<gene>
    <name evidence="13" type="primary">dxs_3</name>
    <name evidence="11 14" type="synonym">dxs</name>
    <name evidence="13" type="ORF">ERS852425_02087</name>
    <name evidence="14" type="ORF">G5A72_07125</name>
    <name evidence="15" type="ORF">RBI15_06615</name>
</gene>
<comment type="cofactor">
    <cofactor evidence="11">
        <name>thiamine diphosphate</name>
        <dbReference type="ChEBI" id="CHEBI:58937"/>
    </cofactor>
    <text evidence="11">Binds 1 thiamine pyrophosphate per subunit.</text>
</comment>
<evidence type="ECO:0000313" key="13">
    <source>
        <dbReference type="EMBL" id="CUN02008.1"/>
    </source>
</evidence>
<evidence type="ECO:0000256" key="3">
    <source>
        <dbReference type="ARBA" id="ARBA00011738"/>
    </source>
</evidence>
<dbReference type="InterPro" id="IPR029061">
    <property type="entry name" value="THDP-binding"/>
</dbReference>
<dbReference type="NCBIfam" id="TIGR00204">
    <property type="entry name" value="dxs"/>
    <property type="match status" value="1"/>
</dbReference>
<comment type="catalytic activity">
    <reaction evidence="11">
        <text>D-glyceraldehyde 3-phosphate + pyruvate + H(+) = 1-deoxy-D-xylulose 5-phosphate + CO2</text>
        <dbReference type="Rhea" id="RHEA:12605"/>
        <dbReference type="ChEBI" id="CHEBI:15361"/>
        <dbReference type="ChEBI" id="CHEBI:15378"/>
        <dbReference type="ChEBI" id="CHEBI:16526"/>
        <dbReference type="ChEBI" id="CHEBI:57792"/>
        <dbReference type="ChEBI" id="CHEBI:59776"/>
        <dbReference type="EC" id="2.2.1.7"/>
    </reaction>
</comment>
<dbReference type="GO" id="GO:0005829">
    <property type="term" value="C:cytosol"/>
    <property type="evidence" value="ECO:0007669"/>
    <property type="project" value="TreeGrafter"/>
</dbReference>
<reference evidence="13 16" key="1">
    <citation type="submission" date="2015-09" db="EMBL/GenBank/DDBJ databases">
        <authorList>
            <consortium name="Pathogen Informatics"/>
        </authorList>
    </citation>
    <scope>NUCLEOTIDE SEQUENCE [LARGE SCALE GENOMIC DNA]</scope>
    <source>
        <strain evidence="13 16">2789STDY5608868</strain>
    </source>
</reference>
<evidence type="ECO:0000256" key="4">
    <source>
        <dbReference type="ARBA" id="ARBA00022679"/>
    </source>
</evidence>
<dbReference type="SUPFAM" id="SSF52922">
    <property type="entry name" value="TK C-terminal domain-like"/>
    <property type="match status" value="1"/>
</dbReference>
<dbReference type="PANTHER" id="PTHR43322">
    <property type="entry name" value="1-D-DEOXYXYLULOSE 5-PHOSPHATE SYNTHASE-RELATED"/>
    <property type="match status" value="1"/>
</dbReference>
<feature type="binding site" evidence="11">
    <location>
        <position position="286"/>
    </location>
    <ligand>
        <name>thiamine diphosphate</name>
        <dbReference type="ChEBI" id="CHEBI:58937"/>
    </ligand>
</feature>
<evidence type="ECO:0000313" key="16">
    <source>
        <dbReference type="Proteomes" id="UP000095598"/>
    </source>
</evidence>
<comment type="similarity">
    <text evidence="2 11">Belongs to the transketolase family. DXPS subfamily.</text>
</comment>